<evidence type="ECO:0000313" key="9">
    <source>
        <dbReference type="Proteomes" id="UP000589521"/>
    </source>
</evidence>
<dbReference type="EMBL" id="WSRS01000012">
    <property type="protein sequence ID" value="MVX58508.1"/>
    <property type="molecule type" value="Genomic_DNA"/>
</dbReference>
<dbReference type="GO" id="GO:0000271">
    <property type="term" value="P:polysaccharide biosynthetic process"/>
    <property type="evidence" value="ECO:0007669"/>
    <property type="project" value="UniProtKB-KW"/>
</dbReference>
<comment type="caution">
    <text evidence="7">The sequence shown here is derived from an EMBL/GenBank/DDBJ whole genome shotgun (WGS) entry which is preliminary data.</text>
</comment>
<evidence type="ECO:0000313" key="6">
    <source>
        <dbReference type="EMBL" id="MVX58508.1"/>
    </source>
</evidence>
<dbReference type="Proteomes" id="UP000461595">
    <property type="component" value="Unassembled WGS sequence"/>
</dbReference>
<evidence type="ECO:0000256" key="3">
    <source>
        <dbReference type="ARBA" id="ARBA00023169"/>
    </source>
</evidence>
<dbReference type="InterPro" id="IPR031358">
    <property type="entry name" value="Stealth_CR1"/>
</dbReference>
<dbReference type="Pfam" id="PF17101">
    <property type="entry name" value="Stealth_CR1"/>
    <property type="match status" value="1"/>
</dbReference>
<comment type="similarity">
    <text evidence="1">Belongs to the stealth family.</text>
</comment>
<evidence type="ECO:0000259" key="4">
    <source>
        <dbReference type="Pfam" id="PF11380"/>
    </source>
</evidence>
<keyword evidence="2" id="KW-0808">Transferase</keyword>
<evidence type="ECO:0000313" key="8">
    <source>
        <dbReference type="Proteomes" id="UP000461595"/>
    </source>
</evidence>
<reference evidence="7 9" key="2">
    <citation type="submission" date="2020-07" db="EMBL/GenBank/DDBJ databases">
        <title>MOT database genomes.</title>
        <authorList>
            <person name="Joseph S."/>
            <person name="Aduse-Opoku J."/>
            <person name="Hashim A."/>
            <person name="Wade W."/>
            <person name="Curtis M."/>
        </authorList>
    </citation>
    <scope>NUCLEOTIDE SEQUENCE [LARGE SCALE GENOMIC DNA]</scope>
    <source>
        <strain evidence="7 9">STR</strain>
    </source>
</reference>
<feature type="domain" description="Stealth protein CR1 conserved region 1" evidence="5">
    <location>
        <begin position="4"/>
        <end position="29"/>
    </location>
</feature>
<dbReference type="InterPro" id="IPR021520">
    <property type="entry name" value="Stealth_CR2"/>
</dbReference>
<sequence>MTQEKIDFVVTWVDGADPVWLSRKKTYLKEKLGVDVGDESVEDGDDRYRDFGLFKYWFRSIEKYAPWVNKIFLITDRQKPEWLDVNHPKIRWVNHDEFIPQEYLPTYSSPAIELNFHRIEELSENFVYFNDDVYLVNPVEPQDFFVNNLPKHVAIYDAIVPWHPFIKTLYNNMEVLYRHFPTKSALRRSPLKFFSLKYGFMGILKNLLLLPWKPTGYVELHIANPVKKSTISKIWELESATIQKTVESPLRDYSTGINQYLFRYWEIESNQFEPQSISIGKRIDMNQVDELAEILRTSRYNMVCINDTLEFNYENQSKIQKLLENKFPNKSNFEF</sequence>
<evidence type="ECO:0000259" key="5">
    <source>
        <dbReference type="Pfam" id="PF17101"/>
    </source>
</evidence>
<dbReference type="RefSeq" id="WP_160332332.1">
    <property type="nucleotide sequence ID" value="NZ_JACBXX010000142.1"/>
</dbReference>
<gene>
    <name evidence="6" type="ORF">E5983_02425</name>
    <name evidence="7" type="ORF">HZY94_06910</name>
</gene>
<accession>A0A7Z0S4Y9</accession>
<dbReference type="GO" id="GO:0016772">
    <property type="term" value="F:transferase activity, transferring phosphorus-containing groups"/>
    <property type="evidence" value="ECO:0007669"/>
    <property type="project" value="InterPro"/>
</dbReference>
<dbReference type="Pfam" id="PF11380">
    <property type="entry name" value="Stealth_CR2"/>
    <property type="match status" value="1"/>
</dbReference>
<dbReference type="EMBL" id="JACBXX010000142">
    <property type="protein sequence ID" value="NYS96901.1"/>
    <property type="molecule type" value="Genomic_DNA"/>
</dbReference>
<evidence type="ECO:0000313" key="7">
    <source>
        <dbReference type="EMBL" id="NYS96901.1"/>
    </source>
</evidence>
<dbReference type="PANTHER" id="PTHR24045:SF0">
    <property type="entry name" value="N-ACETYLGLUCOSAMINE-1-PHOSPHOTRANSFERASE SUBUNITS ALPHA_BETA"/>
    <property type="match status" value="1"/>
</dbReference>
<name>A0A7Z0S4Y9_9STRE</name>
<reference evidence="6 8" key="1">
    <citation type="submission" date="2019-12" db="EMBL/GenBank/DDBJ databases">
        <title>Microbes associate with the intestines of laboratory mice.</title>
        <authorList>
            <person name="Navarre W."/>
            <person name="Wong E."/>
        </authorList>
    </citation>
    <scope>NUCLEOTIDE SEQUENCE [LARGE SCALE GENOMIC DNA]</scope>
    <source>
        <strain evidence="6 8">NM51_B2-22</strain>
    </source>
</reference>
<feature type="domain" description="Stealth protein CR2 conserved region 2" evidence="4">
    <location>
        <begin position="47"/>
        <end position="148"/>
    </location>
</feature>
<dbReference type="OrthoDB" id="9776077at2"/>
<evidence type="ECO:0000256" key="2">
    <source>
        <dbReference type="ARBA" id="ARBA00022679"/>
    </source>
</evidence>
<dbReference type="PANTHER" id="PTHR24045">
    <property type="match status" value="1"/>
</dbReference>
<protein>
    <submittedName>
        <fullName evidence="6">Capsular biosynthesis protein</fullName>
    </submittedName>
    <submittedName>
        <fullName evidence="7">Stealth CR1 domain-containing protein</fullName>
    </submittedName>
</protein>
<dbReference type="Proteomes" id="UP000589521">
    <property type="component" value="Unassembled WGS sequence"/>
</dbReference>
<proteinExistence type="inferred from homology"/>
<evidence type="ECO:0000256" key="1">
    <source>
        <dbReference type="ARBA" id="ARBA00007583"/>
    </source>
</evidence>
<dbReference type="InterPro" id="IPR047141">
    <property type="entry name" value="Stealth"/>
</dbReference>
<dbReference type="AlphaFoldDB" id="A0A7Z0S4Y9"/>
<organism evidence="7 9">
    <name type="scientific">Streptococcus danieliae</name>
    <dbReference type="NCBI Taxonomy" id="747656"/>
    <lineage>
        <taxon>Bacteria</taxon>
        <taxon>Bacillati</taxon>
        <taxon>Bacillota</taxon>
        <taxon>Bacilli</taxon>
        <taxon>Lactobacillales</taxon>
        <taxon>Streptococcaceae</taxon>
        <taxon>Streptococcus</taxon>
    </lineage>
</organism>
<keyword evidence="3" id="KW-0270">Exopolysaccharide synthesis</keyword>